<feature type="domain" description="Bifunctional inhibitor/plant lipid transfer protein/seed storage helical" evidence="2">
    <location>
        <begin position="32"/>
        <end position="104"/>
    </location>
</feature>
<dbReference type="Gene3D" id="1.10.110.10">
    <property type="entry name" value="Plant lipid-transfer and hydrophobic proteins"/>
    <property type="match status" value="1"/>
</dbReference>
<dbReference type="CDD" id="cd00010">
    <property type="entry name" value="AAI_LTSS"/>
    <property type="match status" value="1"/>
</dbReference>
<dbReference type="InterPro" id="IPR036312">
    <property type="entry name" value="Bifun_inhib/LTP/seed_sf"/>
</dbReference>
<dbReference type="AlphaFoldDB" id="A0ABD3DQV6"/>
<reference evidence="4" key="1">
    <citation type="journal article" date="2024" name="IScience">
        <title>Strigolactones Initiate the Formation of Haustorium-like Structures in Castilleja.</title>
        <authorList>
            <person name="Buerger M."/>
            <person name="Peterson D."/>
            <person name="Chory J."/>
        </authorList>
    </citation>
    <scope>NUCLEOTIDE SEQUENCE [LARGE SCALE GENOMIC DNA]</scope>
</reference>
<comment type="caution">
    <text evidence="3">The sequence shown here is derived from an EMBL/GenBank/DDBJ whole genome shotgun (WGS) entry which is preliminary data.</text>
</comment>
<dbReference type="InterPro" id="IPR016140">
    <property type="entry name" value="Bifunc_inhib/LTP/seed_store"/>
</dbReference>
<keyword evidence="1" id="KW-0732">Signal</keyword>
<gene>
    <name evidence="3" type="ORF">CASFOL_009865</name>
</gene>
<dbReference type="SUPFAM" id="SSF47699">
    <property type="entry name" value="Bifunctional inhibitor/lipid-transfer protein/seed storage 2S albumin"/>
    <property type="match status" value="1"/>
</dbReference>
<evidence type="ECO:0000313" key="4">
    <source>
        <dbReference type="Proteomes" id="UP001632038"/>
    </source>
</evidence>
<organism evidence="3 4">
    <name type="scientific">Castilleja foliolosa</name>
    <dbReference type="NCBI Taxonomy" id="1961234"/>
    <lineage>
        <taxon>Eukaryota</taxon>
        <taxon>Viridiplantae</taxon>
        <taxon>Streptophyta</taxon>
        <taxon>Embryophyta</taxon>
        <taxon>Tracheophyta</taxon>
        <taxon>Spermatophyta</taxon>
        <taxon>Magnoliopsida</taxon>
        <taxon>eudicotyledons</taxon>
        <taxon>Gunneridae</taxon>
        <taxon>Pentapetalae</taxon>
        <taxon>asterids</taxon>
        <taxon>lamiids</taxon>
        <taxon>Lamiales</taxon>
        <taxon>Orobanchaceae</taxon>
        <taxon>Pedicularideae</taxon>
        <taxon>Castillejinae</taxon>
        <taxon>Castilleja</taxon>
    </lineage>
</organism>
<dbReference type="EMBL" id="JAVIJP010000013">
    <property type="protein sequence ID" value="KAL3644685.1"/>
    <property type="molecule type" value="Genomic_DNA"/>
</dbReference>
<keyword evidence="4" id="KW-1185">Reference proteome</keyword>
<evidence type="ECO:0000313" key="3">
    <source>
        <dbReference type="EMBL" id="KAL3644685.1"/>
    </source>
</evidence>
<feature type="signal peptide" evidence="1">
    <location>
        <begin position="1"/>
        <end position="24"/>
    </location>
</feature>
<dbReference type="Proteomes" id="UP001632038">
    <property type="component" value="Unassembled WGS sequence"/>
</dbReference>
<evidence type="ECO:0000259" key="2">
    <source>
        <dbReference type="Pfam" id="PF14368"/>
    </source>
</evidence>
<accession>A0ABD3DQV6</accession>
<protein>
    <recommendedName>
        <fullName evidence="2">Bifunctional inhibitor/plant lipid transfer protein/seed storage helical domain-containing protein</fullName>
    </recommendedName>
</protein>
<dbReference type="Pfam" id="PF14368">
    <property type="entry name" value="LTP_2"/>
    <property type="match status" value="1"/>
</dbReference>
<feature type="chain" id="PRO_5044751308" description="Bifunctional inhibitor/plant lipid transfer protein/seed storage helical domain-containing protein" evidence="1">
    <location>
        <begin position="25"/>
        <end position="107"/>
    </location>
</feature>
<sequence>MNSKIVALAFIFAVLAVFLGDVDLATIAGPKTCHFDELKPCQSWVEKNDTKVDPSKGCCNVLKSQYASECICYYITQNSNETIKGWVKMAGDNLCKACQVDNKCKKN</sequence>
<proteinExistence type="predicted"/>
<name>A0ABD3DQV6_9LAMI</name>
<evidence type="ECO:0000256" key="1">
    <source>
        <dbReference type="SAM" id="SignalP"/>
    </source>
</evidence>